<keyword evidence="3 11" id="KW-0004">4Fe-4S</keyword>
<evidence type="ECO:0000256" key="10">
    <source>
        <dbReference type="ARBA" id="ARBA00023163"/>
    </source>
</evidence>
<comment type="PTM">
    <text evidence="11">The Fe-S cluster can be nitrosylated by nitric oxide (NO).</text>
</comment>
<evidence type="ECO:0000313" key="14">
    <source>
        <dbReference type="EMBL" id="MBU8826358.1"/>
    </source>
</evidence>
<keyword evidence="8 11" id="KW-0238">DNA-binding</keyword>
<keyword evidence="7 11" id="KW-0805">Transcription regulation</keyword>
<feature type="binding site" evidence="11">
    <location>
        <position position="27"/>
    </location>
    <ligand>
        <name>[4Fe-4S] cluster</name>
        <dbReference type="ChEBI" id="CHEBI:49883"/>
    </ligand>
</feature>
<proteinExistence type="inferred from homology"/>
<evidence type="ECO:0000256" key="1">
    <source>
        <dbReference type="ARBA" id="ARBA00004496"/>
    </source>
</evidence>
<feature type="binding site" evidence="11">
    <location>
        <position position="57"/>
    </location>
    <ligand>
        <name>[4Fe-4S] cluster</name>
        <dbReference type="ChEBI" id="CHEBI:49883"/>
    </ligand>
</feature>
<dbReference type="PROSITE" id="PS51674">
    <property type="entry name" value="4FE4S_WBL"/>
    <property type="match status" value="1"/>
</dbReference>
<protein>
    <recommendedName>
        <fullName evidence="11">Transcriptional regulator WhiB</fullName>
    </recommendedName>
</protein>
<comment type="PTM">
    <text evidence="11">Upon Fe-S cluster removal intramolecular disulfide bonds are formed.</text>
</comment>
<evidence type="ECO:0000256" key="9">
    <source>
        <dbReference type="ARBA" id="ARBA00023157"/>
    </source>
</evidence>
<comment type="cofactor">
    <cofactor evidence="11">
        <name>[4Fe-4S] cluster</name>
        <dbReference type="ChEBI" id="CHEBI:49883"/>
    </cofactor>
    <text evidence="11">Binds 1 [4Fe-4S] cluster per subunit. Following nitrosylation of the [4Fe-4S] cluster binds 1 [4Fe-8(NO)] cluster per subunit.</text>
</comment>
<keyword evidence="6 11" id="KW-0411">Iron-sulfur</keyword>
<accession>A0ABS6HYD3</accession>
<keyword evidence="5 11" id="KW-0408">Iron</keyword>
<dbReference type="RefSeq" id="WP_214395755.1">
    <property type="nucleotide sequence ID" value="NZ_JAHBOL010000027.1"/>
</dbReference>
<feature type="domain" description="4Fe-4S Wbl-type" evidence="13">
    <location>
        <begin position="26"/>
        <end position="90"/>
    </location>
</feature>
<evidence type="ECO:0000259" key="13">
    <source>
        <dbReference type="PROSITE" id="PS51674"/>
    </source>
</evidence>
<evidence type="ECO:0000256" key="11">
    <source>
        <dbReference type="HAMAP-Rule" id="MF_01479"/>
    </source>
</evidence>
<gene>
    <name evidence="11" type="primary">whiB</name>
    <name evidence="14" type="ORF">KL859_26225</name>
</gene>
<evidence type="ECO:0000256" key="3">
    <source>
        <dbReference type="ARBA" id="ARBA00022485"/>
    </source>
</evidence>
<evidence type="ECO:0000256" key="4">
    <source>
        <dbReference type="ARBA" id="ARBA00022723"/>
    </source>
</evidence>
<comment type="function">
    <text evidence="11">Acts as a transcriptional regulator. Probably redox-responsive. The apo- but not holo-form probably binds DNA.</text>
</comment>
<keyword evidence="10 11" id="KW-0804">Transcription</keyword>
<dbReference type="InterPro" id="IPR003482">
    <property type="entry name" value="Whib"/>
</dbReference>
<evidence type="ECO:0000256" key="8">
    <source>
        <dbReference type="ARBA" id="ARBA00023125"/>
    </source>
</evidence>
<organism evidence="14 15">
    <name type="scientific">Mycolicibacterium goodii</name>
    <name type="common">Mycobacterium goodii</name>
    <dbReference type="NCBI Taxonomy" id="134601"/>
    <lineage>
        <taxon>Bacteria</taxon>
        <taxon>Bacillati</taxon>
        <taxon>Actinomycetota</taxon>
        <taxon>Actinomycetes</taxon>
        <taxon>Mycobacteriales</taxon>
        <taxon>Mycobacteriaceae</taxon>
        <taxon>Mycolicibacterium</taxon>
    </lineage>
</organism>
<keyword evidence="11" id="KW-0963">Cytoplasm</keyword>
<comment type="similarity">
    <text evidence="2 11">Belongs to the WhiB family.</text>
</comment>
<dbReference type="HAMAP" id="MF_01479">
    <property type="entry name" value="WhiB"/>
    <property type="match status" value="1"/>
</dbReference>
<dbReference type="InterPro" id="IPR034768">
    <property type="entry name" value="4FE4S_WBL"/>
</dbReference>
<feature type="region of interest" description="Disordered" evidence="12">
    <location>
        <begin position="77"/>
        <end position="96"/>
    </location>
</feature>
<comment type="caution">
    <text evidence="14">The sequence shown here is derived from an EMBL/GenBank/DDBJ whole genome shotgun (WGS) entry which is preliminary data.</text>
</comment>
<keyword evidence="15" id="KW-1185">Reference proteome</keyword>
<keyword evidence="4 11" id="KW-0479">Metal-binding</keyword>
<reference evidence="14 15" key="1">
    <citation type="submission" date="2021-05" db="EMBL/GenBank/DDBJ databases">
        <title>Draft Genome Sequences of Clinical Respiratory Isolates of Mycobacterium goodii Recovered in Ireland.</title>
        <authorList>
            <person name="Flanagan P.R."/>
            <person name="Mok S."/>
            <person name="Roycroft E."/>
            <person name="Rogers T.R."/>
            <person name="Fitzgibbon M."/>
        </authorList>
    </citation>
    <scope>NUCLEOTIDE SEQUENCE [LARGE SCALE GENOMIC DNA]</scope>
    <source>
        <strain evidence="14 15">14IE55</strain>
    </source>
</reference>
<feature type="binding site" evidence="11">
    <location>
        <position position="66"/>
    </location>
    <ligand>
        <name>[4Fe-4S] cluster</name>
        <dbReference type="ChEBI" id="CHEBI:49883"/>
    </ligand>
</feature>
<evidence type="ECO:0000256" key="6">
    <source>
        <dbReference type="ARBA" id="ARBA00023014"/>
    </source>
</evidence>
<name>A0ABS6HYD3_MYCGD</name>
<evidence type="ECO:0000256" key="5">
    <source>
        <dbReference type="ARBA" id="ARBA00023004"/>
    </source>
</evidence>
<evidence type="ECO:0000313" key="15">
    <source>
        <dbReference type="Proteomes" id="UP000696413"/>
    </source>
</evidence>
<evidence type="ECO:0000256" key="2">
    <source>
        <dbReference type="ARBA" id="ARBA00006597"/>
    </source>
</evidence>
<comment type="subcellular location">
    <subcellularLocation>
        <location evidence="1 11">Cytoplasm</location>
    </subcellularLocation>
</comment>
<dbReference type="EMBL" id="JAHBOM010000024">
    <property type="protein sequence ID" value="MBU8826358.1"/>
    <property type="molecule type" value="Genomic_DNA"/>
</dbReference>
<dbReference type="Pfam" id="PF02467">
    <property type="entry name" value="Whib"/>
    <property type="match status" value="1"/>
</dbReference>
<evidence type="ECO:0000256" key="12">
    <source>
        <dbReference type="SAM" id="MobiDB-lite"/>
    </source>
</evidence>
<feature type="binding site" evidence="11">
    <location>
        <position position="60"/>
    </location>
    <ligand>
        <name>[4Fe-4S] cluster</name>
        <dbReference type="ChEBI" id="CHEBI:49883"/>
    </ligand>
</feature>
<keyword evidence="9 11" id="KW-1015">Disulfide bond</keyword>
<evidence type="ECO:0000256" key="7">
    <source>
        <dbReference type="ARBA" id="ARBA00023015"/>
    </source>
</evidence>
<dbReference type="Proteomes" id="UP000696413">
    <property type="component" value="Unassembled WGS sequence"/>
</dbReference>
<dbReference type="PANTHER" id="PTHR38839">
    <property type="entry name" value="TRANSCRIPTIONAL REGULATOR WHID-RELATED"/>
    <property type="match status" value="1"/>
</dbReference>
<sequence length="96" mass="11238">MTITRRSQLPVLSPVTERWDWQLAARCRDQDPAVFYGSEGEQRRLKKKRQQRAKSVCAQCTVVAECLRHEVNHQERHGISGGLTEVERRHVDRRSK</sequence>